<keyword evidence="2" id="KW-1185">Reference proteome</keyword>
<reference evidence="1" key="1">
    <citation type="submission" date="2022-10" db="EMBL/GenBank/DDBJ databases">
        <title>The complete genomes of actinobacterial strains from the NBC collection.</title>
        <authorList>
            <person name="Joergensen T.S."/>
            <person name="Alvarez Arevalo M."/>
            <person name="Sterndorff E.B."/>
            <person name="Faurdal D."/>
            <person name="Vuksanovic O."/>
            <person name="Mourched A.-S."/>
            <person name="Charusanti P."/>
            <person name="Shaw S."/>
            <person name="Blin K."/>
            <person name="Weber T."/>
        </authorList>
    </citation>
    <scope>NUCLEOTIDE SEQUENCE</scope>
    <source>
        <strain evidence="1">NBC_00283</strain>
    </source>
</reference>
<name>A0ABZ1RMK2_9ACTN</name>
<protein>
    <submittedName>
        <fullName evidence="1">Uncharacterized protein</fullName>
    </submittedName>
</protein>
<evidence type="ECO:0000313" key="2">
    <source>
        <dbReference type="Proteomes" id="UP001432075"/>
    </source>
</evidence>
<proteinExistence type="predicted"/>
<dbReference type="EMBL" id="CP108057">
    <property type="protein sequence ID" value="WUO47715.1"/>
    <property type="molecule type" value="Genomic_DNA"/>
</dbReference>
<sequence>MSYHVEIRRSGHNVYWDYICTTCKRTVRTSPSQVAARTIKHVCPRRPR</sequence>
<accession>A0ABZ1RMK2</accession>
<evidence type="ECO:0000313" key="1">
    <source>
        <dbReference type="EMBL" id="WUO47715.1"/>
    </source>
</evidence>
<gene>
    <name evidence="1" type="ORF">OHU17_18660</name>
</gene>
<dbReference type="Proteomes" id="UP001432075">
    <property type="component" value="Chromosome"/>
</dbReference>
<organism evidence="1 2">
    <name type="scientific">Streptomyces goshikiensis</name>
    <dbReference type="NCBI Taxonomy" id="1942"/>
    <lineage>
        <taxon>Bacteria</taxon>
        <taxon>Bacillati</taxon>
        <taxon>Actinomycetota</taxon>
        <taxon>Actinomycetes</taxon>
        <taxon>Kitasatosporales</taxon>
        <taxon>Streptomycetaceae</taxon>
        <taxon>Streptomyces</taxon>
    </lineage>
</organism>
<dbReference type="RefSeq" id="WP_328776246.1">
    <property type="nucleotide sequence ID" value="NZ_CP108057.1"/>
</dbReference>